<organism evidence="2 3">
    <name type="scientific">Clostridium malenominatum</name>
    <dbReference type="NCBI Taxonomy" id="1539"/>
    <lineage>
        <taxon>Bacteria</taxon>
        <taxon>Bacillati</taxon>
        <taxon>Bacillota</taxon>
        <taxon>Clostridia</taxon>
        <taxon>Eubacteriales</taxon>
        <taxon>Clostridiaceae</taxon>
        <taxon>Clostridium</taxon>
    </lineage>
</organism>
<reference evidence="2 3" key="1">
    <citation type="journal article" date="2019" name="Int. J. Syst. Evol. Microbiol.">
        <title>The Global Catalogue of Microorganisms (GCM) 10K type strain sequencing project: providing services to taxonomists for standard genome sequencing and annotation.</title>
        <authorList>
            <consortium name="The Broad Institute Genomics Platform"/>
            <consortium name="The Broad Institute Genome Sequencing Center for Infectious Disease"/>
            <person name="Wu L."/>
            <person name="Ma J."/>
        </authorList>
    </citation>
    <scope>NUCLEOTIDE SEQUENCE [LARGE SCALE GENOMIC DNA]</scope>
    <source>
        <strain evidence="2 3">JCM 1405</strain>
    </source>
</reference>
<dbReference type="InterPro" id="IPR051805">
    <property type="entry name" value="Dehydratase_Activator_Redct"/>
</dbReference>
<name>A0ABN1IUN2_9CLOT</name>
<comment type="caution">
    <text evidence="2">The sequence shown here is derived from an EMBL/GenBank/DDBJ whole genome shotgun (WGS) entry which is preliminary data.</text>
</comment>
<dbReference type="EMBL" id="BAAACF010000001">
    <property type="protein sequence ID" value="GAA0721581.1"/>
    <property type="molecule type" value="Genomic_DNA"/>
</dbReference>
<dbReference type="Proteomes" id="UP001500339">
    <property type="component" value="Unassembled WGS sequence"/>
</dbReference>
<dbReference type="Gene3D" id="3.40.50.11900">
    <property type="match status" value="1"/>
</dbReference>
<gene>
    <name evidence="2" type="ORF">GCM10008905_12150</name>
</gene>
<dbReference type="PANTHER" id="PTHR32329:SF2">
    <property type="entry name" value="BIFUNCTIONAL PROTEIN [INCLUDES 2-HYDROXYACYL-COA DEHYDRATASE (N-TER) AND ITS ACTIVATOR DOMAIN (C_TERM)"/>
    <property type="match status" value="1"/>
</dbReference>
<dbReference type="PANTHER" id="PTHR32329">
    <property type="entry name" value="BIFUNCTIONAL PROTEIN [INCLUDES 2-HYDROXYACYL-COA DEHYDRATASE (N-TER) AND ITS ACTIVATOR DOMAIN (C_TERM)-RELATED"/>
    <property type="match status" value="1"/>
</dbReference>
<dbReference type="Pfam" id="PF09989">
    <property type="entry name" value="DUF2229"/>
    <property type="match status" value="1"/>
</dbReference>
<sequence length="362" mass="40802">MKITFPHMGNLYVGLKGVFEDLGVEVICPPKCSKTTLEIGARYSPEQICIPFKITLGNYLESIKLGADTLFMWGGCDACRIGFYNTLHKLILKDLGYDIELICVKQLNSPERIKTFLEQLKSVSGNASYFKLISLFKKGVELIYKIEALDELALKVRPREIKKGSVDSLYDRFEKEIYKVKGCAETSELIEKYIKELKSIPIDKNKACLKIGIVGEIYTVVEPFINLNIVKKLGNMGVEVDMAVTTGRFLKEQIDFLPFVKSKKKEIHKAAAPYINLEIGGHARHTVGETILYGESNYNGVIHLLPFTCMPEIVAQSILPTVEKNLNIPILKLVLDEMTGEAGYLTRLEAFVDLLNRRKEII</sequence>
<proteinExistence type="predicted"/>
<evidence type="ECO:0000313" key="2">
    <source>
        <dbReference type="EMBL" id="GAA0721581.1"/>
    </source>
</evidence>
<keyword evidence="3" id="KW-1185">Reference proteome</keyword>
<dbReference type="RefSeq" id="WP_343767812.1">
    <property type="nucleotide sequence ID" value="NZ_BAAACF010000001.1"/>
</dbReference>
<accession>A0ABN1IUN2</accession>
<feature type="domain" description="DUF2229" evidence="1">
    <location>
        <begin position="10"/>
        <end position="72"/>
    </location>
</feature>
<evidence type="ECO:0000313" key="3">
    <source>
        <dbReference type="Proteomes" id="UP001500339"/>
    </source>
</evidence>
<evidence type="ECO:0000259" key="1">
    <source>
        <dbReference type="Pfam" id="PF09989"/>
    </source>
</evidence>
<dbReference type="InterPro" id="IPR018709">
    <property type="entry name" value="CoA_activase_DUF2229"/>
</dbReference>
<protein>
    <submittedName>
        <fullName evidence="2">2-hydroxyglutaryl-CoA dehydratase</fullName>
    </submittedName>
</protein>